<evidence type="ECO:0000313" key="1">
    <source>
        <dbReference type="EMBL" id="EJO16539.1"/>
    </source>
</evidence>
<dbReference type="AlphaFoldDB" id="J7TQH5"/>
<name>J7TQH5_STRSL</name>
<accession>J7TQH5</accession>
<evidence type="ECO:0000313" key="2">
    <source>
        <dbReference type="Proteomes" id="UP000006983"/>
    </source>
</evidence>
<sequence length="35" mass="4213">MESVGLSKEKVEQKRSPSAFFKELKLYYSHPNKYY</sequence>
<organism evidence="1 2">
    <name type="scientific">Streptococcus salivarius K12</name>
    <dbReference type="NCBI Taxonomy" id="1200793"/>
    <lineage>
        <taxon>Bacteria</taxon>
        <taxon>Bacillati</taxon>
        <taxon>Bacillota</taxon>
        <taxon>Bacilli</taxon>
        <taxon>Lactobacillales</taxon>
        <taxon>Streptococcaceae</taxon>
        <taxon>Streptococcus</taxon>
    </lineage>
</organism>
<dbReference type="Proteomes" id="UP000006983">
    <property type="component" value="Unassembled WGS sequence"/>
</dbReference>
<keyword evidence="2" id="KW-1185">Reference proteome</keyword>
<gene>
    <name evidence="1" type="ORF">RSSL_01741</name>
</gene>
<proteinExistence type="predicted"/>
<reference evidence="1 2" key="1">
    <citation type="journal article" date="2012" name="J. Bacteriol.">
        <title>Genome Sequence of the Lantibiotic Bacteriocin Producer Streptococcus salivarius Strain K12.</title>
        <authorList>
            <person name="Barretto C."/>
            <person name="Alvarez-Martin P."/>
            <person name="Foata F."/>
            <person name="Renault P."/>
            <person name="Berger B."/>
        </authorList>
    </citation>
    <scope>NUCLEOTIDE SEQUENCE [LARGE SCALE GENOMIC DNA]</scope>
    <source>
        <strain evidence="1 2">K12</strain>
    </source>
</reference>
<protein>
    <submittedName>
        <fullName evidence="1">Uncharacterized protein</fullName>
    </submittedName>
</protein>
<comment type="caution">
    <text evidence="1">The sequence shown here is derived from an EMBL/GenBank/DDBJ whole genome shotgun (WGS) entry which is preliminary data.</text>
</comment>
<dbReference type="EMBL" id="ALIF01000001">
    <property type="protein sequence ID" value="EJO16539.1"/>
    <property type="molecule type" value="Genomic_DNA"/>
</dbReference>